<dbReference type="Gene3D" id="2.40.170.20">
    <property type="entry name" value="TonB-dependent receptor, beta-barrel domain"/>
    <property type="match status" value="1"/>
</dbReference>
<dbReference type="InterPro" id="IPR037066">
    <property type="entry name" value="Plug_dom_sf"/>
</dbReference>
<dbReference type="Gene3D" id="2.170.130.10">
    <property type="entry name" value="TonB-dependent receptor, plug domain"/>
    <property type="match status" value="1"/>
</dbReference>
<keyword evidence="12" id="KW-1185">Reference proteome</keyword>
<keyword evidence="5 7" id="KW-0472">Membrane</keyword>
<evidence type="ECO:0000256" key="4">
    <source>
        <dbReference type="ARBA" id="ARBA00022692"/>
    </source>
</evidence>
<evidence type="ECO:0000256" key="3">
    <source>
        <dbReference type="ARBA" id="ARBA00022452"/>
    </source>
</evidence>
<reference evidence="12" key="1">
    <citation type="journal article" date="2019" name="Int. J. Syst. Evol. Microbiol.">
        <title>The Global Catalogue of Microorganisms (GCM) 10K type strain sequencing project: providing services to taxonomists for standard genome sequencing and annotation.</title>
        <authorList>
            <consortium name="The Broad Institute Genomics Platform"/>
            <consortium name="The Broad Institute Genome Sequencing Center for Infectious Disease"/>
            <person name="Wu L."/>
            <person name="Ma J."/>
        </authorList>
    </citation>
    <scope>NUCLEOTIDE SEQUENCE [LARGE SCALE GENOMIC DNA]</scope>
    <source>
        <strain evidence="12">CGMCC 1.10832</strain>
    </source>
</reference>
<keyword evidence="6 7" id="KW-0998">Cell outer membrane</keyword>
<comment type="similarity">
    <text evidence="7">Belongs to the TonB-dependent receptor family.</text>
</comment>
<evidence type="ECO:0000256" key="2">
    <source>
        <dbReference type="ARBA" id="ARBA00022448"/>
    </source>
</evidence>
<evidence type="ECO:0000259" key="10">
    <source>
        <dbReference type="Pfam" id="PF14905"/>
    </source>
</evidence>
<dbReference type="PANTHER" id="PTHR40980:SF4">
    <property type="entry name" value="TONB-DEPENDENT RECEPTOR-LIKE BETA-BARREL DOMAIN-CONTAINING PROTEIN"/>
    <property type="match status" value="1"/>
</dbReference>
<keyword evidence="3 7" id="KW-1134">Transmembrane beta strand</keyword>
<feature type="domain" description="Outer membrane protein beta-barrel" evidence="10">
    <location>
        <begin position="384"/>
        <end position="796"/>
    </location>
</feature>
<evidence type="ECO:0000256" key="6">
    <source>
        <dbReference type="ARBA" id="ARBA00023237"/>
    </source>
</evidence>
<dbReference type="PANTHER" id="PTHR40980">
    <property type="entry name" value="PLUG DOMAIN-CONTAINING PROTEIN"/>
    <property type="match status" value="1"/>
</dbReference>
<evidence type="ECO:0000259" key="9">
    <source>
        <dbReference type="Pfam" id="PF07715"/>
    </source>
</evidence>
<name>A0ABQ1LLA6_9BACT</name>
<accession>A0ABQ1LLA6</accession>
<keyword evidence="4 7" id="KW-0812">Transmembrane</keyword>
<organism evidence="11 12">
    <name type="scientific">Marivirga lumbricoides</name>
    <dbReference type="NCBI Taxonomy" id="1046115"/>
    <lineage>
        <taxon>Bacteria</taxon>
        <taxon>Pseudomonadati</taxon>
        <taxon>Bacteroidota</taxon>
        <taxon>Cytophagia</taxon>
        <taxon>Cytophagales</taxon>
        <taxon>Marivirgaceae</taxon>
        <taxon>Marivirga</taxon>
    </lineage>
</organism>
<dbReference type="EMBL" id="BMEC01000002">
    <property type="protein sequence ID" value="GGC24854.1"/>
    <property type="molecule type" value="Genomic_DNA"/>
</dbReference>
<sequence>MPGKFHVCTLNVKQMKNLILVSLIFLNSFQALSQSVTVSGTVLSADSGKVLPYAQVAFYKSGSDKIVTGSTTDGNGAFEVGLEPGKYRYVVTFIGYEDYSQEVKIGKRGKDLGEIAIPVKAEVMKEVKVEGNEIKRPVLATMEGMEIDPDQTIANVGGSLLDILRNTPSVNVSDDGSVSLRGSGSTNILIDGRNSALASDLEQIPASAIESVEIINNPNAKYDASSDGGVINIKLKRGEEIGANARAELTMGTRMRTNASVNLSQRTTKYAVYGGYSFRKWPRVGRGVTERRSSFDGDNELLRQEQNSTNEDLENTINYGGDYFWGQNKLSIEGVFNTEDEDDFQSSSAFIQNLDTEEILTSYVRDNSETEENATYDNALIYERDFDDEDKFFRASASISIRDQTENQDISIYNNTLLTEGDPDRREGSTTDEFRNTSVLQADYATPVLSGLLEAGYKSIFRKFDNDYIYGLVDGASGEITPYDSISNSFLYQDQIHALYAIYSDSLSKFNYAVGLRAEQTILQNELSNVNTSLVSPEDLNNEQQYLNFFPSVQLAYFLNDKNTFKTTYSRRIDRPNAWRLNPFPDFADSLNVRVGEPNLQPEYINSFELGHMYQSGGFTLTTNAFYRRIDGQVDWIVRVEDGISYRGPQNLNTANFYGVELINTTQVTDWWNVNASYSIFESRIDGTNLDNSFTNSGVSWYAKVTTDVSLPLSLNLQLTGNYFAPEIEAQGRDLARYYLDASLQRYFWDKQVSVSASFRDVFDTRNYAGENYGENFSQTYEYNRETQIVLLTASYTFNQDM</sequence>
<dbReference type="SUPFAM" id="SSF49452">
    <property type="entry name" value="Starch-binding domain-like"/>
    <property type="match status" value="1"/>
</dbReference>
<evidence type="ECO:0000256" key="1">
    <source>
        <dbReference type="ARBA" id="ARBA00004571"/>
    </source>
</evidence>
<dbReference type="Proteomes" id="UP000636010">
    <property type="component" value="Unassembled WGS sequence"/>
</dbReference>
<comment type="caution">
    <text evidence="11">The sequence shown here is derived from an EMBL/GenBank/DDBJ whole genome shotgun (WGS) entry which is preliminary data.</text>
</comment>
<dbReference type="InterPro" id="IPR039426">
    <property type="entry name" value="TonB-dep_rcpt-like"/>
</dbReference>
<feature type="signal peptide" evidence="8">
    <location>
        <begin position="1"/>
        <end position="33"/>
    </location>
</feature>
<dbReference type="InterPro" id="IPR013784">
    <property type="entry name" value="Carb-bd-like_fold"/>
</dbReference>
<comment type="subcellular location">
    <subcellularLocation>
        <location evidence="1 7">Cell outer membrane</location>
        <topology evidence="1 7">Multi-pass membrane protein</topology>
    </subcellularLocation>
</comment>
<dbReference type="Pfam" id="PF07715">
    <property type="entry name" value="Plug"/>
    <property type="match status" value="1"/>
</dbReference>
<keyword evidence="2 7" id="KW-0813">Transport</keyword>
<dbReference type="SUPFAM" id="SSF56935">
    <property type="entry name" value="Porins"/>
    <property type="match status" value="1"/>
</dbReference>
<dbReference type="Pfam" id="PF14905">
    <property type="entry name" value="OMP_b-brl_3"/>
    <property type="match status" value="1"/>
</dbReference>
<gene>
    <name evidence="11" type="ORF">GCM10011506_07690</name>
</gene>
<dbReference type="Pfam" id="PF13620">
    <property type="entry name" value="CarboxypepD_reg"/>
    <property type="match status" value="1"/>
</dbReference>
<dbReference type="PROSITE" id="PS52016">
    <property type="entry name" value="TONB_DEPENDENT_REC_3"/>
    <property type="match status" value="1"/>
</dbReference>
<feature type="chain" id="PRO_5047050668" evidence="8">
    <location>
        <begin position="34"/>
        <end position="802"/>
    </location>
</feature>
<keyword evidence="8" id="KW-0732">Signal</keyword>
<dbReference type="InterPro" id="IPR036942">
    <property type="entry name" value="Beta-barrel_TonB_sf"/>
</dbReference>
<dbReference type="InterPro" id="IPR041700">
    <property type="entry name" value="OMP_b-brl_3"/>
</dbReference>
<feature type="domain" description="TonB-dependent receptor plug" evidence="9">
    <location>
        <begin position="157"/>
        <end position="230"/>
    </location>
</feature>
<dbReference type="InterPro" id="IPR012910">
    <property type="entry name" value="Plug_dom"/>
</dbReference>
<dbReference type="Gene3D" id="2.60.40.1120">
    <property type="entry name" value="Carboxypeptidase-like, regulatory domain"/>
    <property type="match status" value="1"/>
</dbReference>
<keyword evidence="11" id="KW-0675">Receptor</keyword>
<protein>
    <submittedName>
        <fullName evidence="11">TonB-dependent receptor</fullName>
    </submittedName>
</protein>
<evidence type="ECO:0000313" key="12">
    <source>
        <dbReference type="Proteomes" id="UP000636010"/>
    </source>
</evidence>
<evidence type="ECO:0000256" key="5">
    <source>
        <dbReference type="ARBA" id="ARBA00023136"/>
    </source>
</evidence>
<evidence type="ECO:0000256" key="7">
    <source>
        <dbReference type="PROSITE-ProRule" id="PRU01360"/>
    </source>
</evidence>
<evidence type="ECO:0000256" key="8">
    <source>
        <dbReference type="SAM" id="SignalP"/>
    </source>
</evidence>
<proteinExistence type="inferred from homology"/>
<evidence type="ECO:0000313" key="11">
    <source>
        <dbReference type="EMBL" id="GGC24854.1"/>
    </source>
</evidence>